<sequence length="183" mass="20926">MKPAFDKRKSTQLASSFIKLGGGRLNYMKLIKLMYLAERQALIKWRRPITYDSYCFLKHGTILCSTLDLINEGEQPVSNHIWFRYVSPPDNHEVALQQECPTDDLSEAEEYLAQEIFNHYGQFDDGQLLGILRSLPEWKNLGDSSIPITYRDILIATGIPEEETSSIEEEISNLALATYIFGC</sequence>
<dbReference type="InterPro" id="IPR025272">
    <property type="entry name" value="SocA_Panacea"/>
</dbReference>
<dbReference type="Pfam" id="PF13274">
    <property type="entry name" value="SocA_Panacea"/>
    <property type="match status" value="1"/>
</dbReference>
<dbReference type="Proteomes" id="UP000640531">
    <property type="component" value="Unassembled WGS sequence"/>
</dbReference>
<name>A0ABR8FIV8_9NOST</name>
<reference evidence="2 3" key="1">
    <citation type="journal article" date="2020" name="ISME J.">
        <title>Comparative genomics reveals insights into cyanobacterial evolution and habitat adaptation.</title>
        <authorList>
            <person name="Chen M.Y."/>
            <person name="Teng W.K."/>
            <person name="Zhao L."/>
            <person name="Hu C.X."/>
            <person name="Zhou Y.K."/>
            <person name="Han B.P."/>
            <person name="Song L.R."/>
            <person name="Shu W.S."/>
        </authorList>
    </citation>
    <scope>NUCLEOTIDE SEQUENCE [LARGE SCALE GENOMIC DNA]</scope>
    <source>
        <strain evidence="2 3">FACHB-196</strain>
    </source>
</reference>
<dbReference type="EMBL" id="JACJST010000020">
    <property type="protein sequence ID" value="MBD2570058.1"/>
    <property type="molecule type" value="Genomic_DNA"/>
</dbReference>
<protein>
    <submittedName>
        <fullName evidence="2">SocA family protein</fullName>
    </submittedName>
</protein>
<organism evidence="2 3">
    <name type="scientific">Anabaena lutea FACHB-196</name>
    <dbReference type="NCBI Taxonomy" id="2692881"/>
    <lineage>
        <taxon>Bacteria</taxon>
        <taxon>Bacillati</taxon>
        <taxon>Cyanobacteriota</taxon>
        <taxon>Cyanophyceae</taxon>
        <taxon>Nostocales</taxon>
        <taxon>Nostocaceae</taxon>
        <taxon>Anabaena</taxon>
    </lineage>
</organism>
<feature type="domain" description="Antitoxin SocA-like Panacea" evidence="1">
    <location>
        <begin position="30"/>
        <end position="139"/>
    </location>
</feature>
<accession>A0ABR8FIV8</accession>
<comment type="caution">
    <text evidence="2">The sequence shown here is derived from an EMBL/GenBank/DDBJ whole genome shotgun (WGS) entry which is preliminary data.</text>
</comment>
<evidence type="ECO:0000313" key="2">
    <source>
        <dbReference type="EMBL" id="MBD2570058.1"/>
    </source>
</evidence>
<evidence type="ECO:0000313" key="3">
    <source>
        <dbReference type="Proteomes" id="UP000640531"/>
    </source>
</evidence>
<keyword evidence="3" id="KW-1185">Reference proteome</keyword>
<evidence type="ECO:0000259" key="1">
    <source>
        <dbReference type="Pfam" id="PF13274"/>
    </source>
</evidence>
<proteinExistence type="predicted"/>
<gene>
    <name evidence="2" type="ORF">H6G59_19580</name>
</gene>